<dbReference type="InterPro" id="IPR005162">
    <property type="entry name" value="Retrotrans_gag_dom"/>
</dbReference>
<gene>
    <name evidence="4" type="primary">LOC104239939</name>
</gene>
<organism evidence="3 4">
    <name type="scientific">Nicotiana sylvestris</name>
    <name type="common">Wood tobacco</name>
    <name type="synonym">South American tobacco</name>
    <dbReference type="NCBI Taxonomy" id="4096"/>
    <lineage>
        <taxon>Eukaryota</taxon>
        <taxon>Viridiplantae</taxon>
        <taxon>Streptophyta</taxon>
        <taxon>Embryophyta</taxon>
        <taxon>Tracheophyta</taxon>
        <taxon>Spermatophyta</taxon>
        <taxon>Magnoliopsida</taxon>
        <taxon>eudicotyledons</taxon>
        <taxon>Gunneridae</taxon>
        <taxon>Pentapetalae</taxon>
        <taxon>asterids</taxon>
        <taxon>lamiids</taxon>
        <taxon>Solanales</taxon>
        <taxon>Solanaceae</taxon>
        <taxon>Nicotianoideae</taxon>
        <taxon>Nicotianeae</taxon>
        <taxon>Nicotiana</taxon>
    </lineage>
</organism>
<dbReference type="Proteomes" id="UP000189701">
    <property type="component" value="Unplaced"/>
</dbReference>
<evidence type="ECO:0000313" key="4">
    <source>
        <dbReference type="RefSeq" id="XP_009792993.1"/>
    </source>
</evidence>
<accession>A0A1U7XQ50</accession>
<dbReference type="PANTHER" id="PTHR33223:SF11">
    <property type="entry name" value="ELEMENT PROTEIN, PUTATIVE-RELATED"/>
    <property type="match status" value="1"/>
</dbReference>
<protein>
    <submittedName>
        <fullName evidence="4">Uncharacterized protein LOC104239939</fullName>
    </submittedName>
</protein>
<sequence>MWYRNLPPNSIDSFAMLADSFLRAHAGTIKVTTRKSDVFKIKQRENEMLRKFVSRFQIEQMELPPVSDDWYQSKIAVEDDQLGVPLGSVYPSRLLTKEQRVTERQSRKSKERYYLYMEDRRNAPRRNIPRGDRRTDQGQSSRGLMSKAGFDRYTGPVKSPRLSEYNFNVDVSDIVSTIGKIKDTKWPKHILSDPSQRNPNLVCKYHCTHGPRTEDCRQLREDLARLISEGHLRDFLSDRDKNQFWEREASRKSEPEEPQHGIHMIVGGDDAPQGLVVKRTKISISREKRTQSHVLEGALTGHRYLVSAS</sequence>
<evidence type="ECO:0000259" key="2">
    <source>
        <dbReference type="Pfam" id="PF03732"/>
    </source>
</evidence>
<feature type="compositionally biased region" description="Basic and acidic residues" evidence="1">
    <location>
        <begin position="246"/>
        <end position="260"/>
    </location>
</feature>
<dbReference type="PANTHER" id="PTHR33223">
    <property type="entry name" value="CCHC-TYPE DOMAIN-CONTAINING PROTEIN"/>
    <property type="match status" value="1"/>
</dbReference>
<dbReference type="eggNOG" id="ENOG502SC3F">
    <property type="taxonomic scope" value="Eukaryota"/>
</dbReference>
<name>A0A1U7XQ50_NICSY</name>
<feature type="region of interest" description="Disordered" evidence="1">
    <location>
        <begin position="119"/>
        <end position="152"/>
    </location>
</feature>
<dbReference type="AlphaFoldDB" id="A0A1U7XQ50"/>
<evidence type="ECO:0000313" key="3">
    <source>
        <dbReference type="Proteomes" id="UP000189701"/>
    </source>
</evidence>
<dbReference type="Pfam" id="PF03732">
    <property type="entry name" value="Retrotrans_gag"/>
    <property type="match status" value="1"/>
</dbReference>
<dbReference type="RefSeq" id="XP_009792993.1">
    <property type="nucleotide sequence ID" value="XM_009794691.1"/>
</dbReference>
<keyword evidence="3" id="KW-1185">Reference proteome</keyword>
<reference evidence="3" key="1">
    <citation type="journal article" date="2013" name="Genome Biol.">
        <title>Reference genomes and transcriptomes of Nicotiana sylvestris and Nicotiana tomentosiformis.</title>
        <authorList>
            <person name="Sierro N."/>
            <person name="Battey J.N."/>
            <person name="Ouadi S."/>
            <person name="Bovet L."/>
            <person name="Goepfert S."/>
            <person name="Bakaher N."/>
            <person name="Peitsch M.C."/>
            <person name="Ivanov N.V."/>
        </authorList>
    </citation>
    <scope>NUCLEOTIDE SEQUENCE [LARGE SCALE GENOMIC DNA]</scope>
</reference>
<feature type="region of interest" description="Disordered" evidence="1">
    <location>
        <begin position="246"/>
        <end position="270"/>
    </location>
</feature>
<evidence type="ECO:0000256" key="1">
    <source>
        <dbReference type="SAM" id="MobiDB-lite"/>
    </source>
</evidence>
<feature type="domain" description="Retrotransposon gag" evidence="2">
    <location>
        <begin position="2"/>
        <end position="68"/>
    </location>
</feature>
<reference evidence="4" key="2">
    <citation type="submission" date="2025-08" db="UniProtKB">
        <authorList>
            <consortium name="RefSeq"/>
        </authorList>
    </citation>
    <scope>IDENTIFICATION</scope>
    <source>
        <tissue evidence="4">Leaf</tissue>
    </source>
</reference>
<proteinExistence type="predicted"/>